<dbReference type="InterPro" id="IPR001841">
    <property type="entry name" value="Znf_RING"/>
</dbReference>
<dbReference type="PANTHER" id="PTHR25462:SF296">
    <property type="entry name" value="MEIOTIC P26, ISOFORM F"/>
    <property type="match status" value="1"/>
</dbReference>
<feature type="non-terminal residue" evidence="7">
    <location>
        <position position="525"/>
    </location>
</feature>
<dbReference type="Pfam" id="PF00097">
    <property type="entry name" value="zf-C3HC4"/>
    <property type="match status" value="1"/>
</dbReference>
<evidence type="ECO:0000256" key="5">
    <source>
        <dbReference type="SAM" id="MobiDB-lite"/>
    </source>
</evidence>
<keyword evidence="2 4" id="KW-0863">Zinc-finger</keyword>
<dbReference type="Proteomes" id="UP000194236">
    <property type="component" value="Unassembled WGS sequence"/>
</dbReference>
<dbReference type="SMART" id="SM00184">
    <property type="entry name" value="RING"/>
    <property type="match status" value="1"/>
</dbReference>
<dbReference type="AlphaFoldDB" id="A0A1Y3AV63"/>
<feature type="domain" description="RING-type" evidence="6">
    <location>
        <begin position="14"/>
        <end position="56"/>
    </location>
</feature>
<evidence type="ECO:0000256" key="3">
    <source>
        <dbReference type="ARBA" id="ARBA00022833"/>
    </source>
</evidence>
<gene>
    <name evidence="7" type="ORF">BLA29_002131</name>
</gene>
<accession>A0A1Y3AV63</accession>
<dbReference type="GO" id="GO:0061630">
    <property type="term" value="F:ubiquitin protein ligase activity"/>
    <property type="evidence" value="ECO:0007669"/>
    <property type="project" value="TreeGrafter"/>
</dbReference>
<feature type="compositionally biased region" description="Basic and acidic residues" evidence="5">
    <location>
        <begin position="376"/>
        <end position="404"/>
    </location>
</feature>
<dbReference type="GO" id="GO:0005654">
    <property type="term" value="C:nucleoplasm"/>
    <property type="evidence" value="ECO:0007669"/>
    <property type="project" value="TreeGrafter"/>
</dbReference>
<comment type="caution">
    <text evidence="7">The sequence shown here is derived from an EMBL/GenBank/DDBJ whole genome shotgun (WGS) entry which is preliminary data.</text>
</comment>
<name>A0A1Y3AV63_EURMA</name>
<dbReference type="OrthoDB" id="342730at2759"/>
<organism evidence="7 8">
    <name type="scientific">Euroglyphus maynei</name>
    <name type="common">Mayne's house dust mite</name>
    <dbReference type="NCBI Taxonomy" id="6958"/>
    <lineage>
        <taxon>Eukaryota</taxon>
        <taxon>Metazoa</taxon>
        <taxon>Ecdysozoa</taxon>
        <taxon>Arthropoda</taxon>
        <taxon>Chelicerata</taxon>
        <taxon>Arachnida</taxon>
        <taxon>Acari</taxon>
        <taxon>Acariformes</taxon>
        <taxon>Sarcoptiformes</taxon>
        <taxon>Astigmata</taxon>
        <taxon>Psoroptidia</taxon>
        <taxon>Analgoidea</taxon>
        <taxon>Pyroglyphidae</taxon>
        <taxon>Pyroglyphinae</taxon>
        <taxon>Euroglyphus</taxon>
    </lineage>
</organism>
<evidence type="ECO:0000313" key="8">
    <source>
        <dbReference type="Proteomes" id="UP000194236"/>
    </source>
</evidence>
<reference evidence="7 8" key="1">
    <citation type="submission" date="2017-03" db="EMBL/GenBank/DDBJ databases">
        <title>Genome Survey of Euroglyphus maynei.</title>
        <authorList>
            <person name="Arlian L.G."/>
            <person name="Morgan M.S."/>
            <person name="Rider S.D."/>
        </authorList>
    </citation>
    <scope>NUCLEOTIDE SEQUENCE [LARGE SCALE GENOMIC DNA]</scope>
    <source>
        <strain evidence="7">Arlian Lab</strain>
        <tissue evidence="7">Whole body</tissue>
    </source>
</reference>
<dbReference type="SUPFAM" id="SSF57850">
    <property type="entry name" value="RING/U-box"/>
    <property type="match status" value="1"/>
</dbReference>
<dbReference type="CDD" id="cd16524">
    <property type="entry name" value="RING-HC_NHL-1-like"/>
    <property type="match status" value="1"/>
</dbReference>
<proteinExistence type="predicted"/>
<keyword evidence="3" id="KW-0862">Zinc</keyword>
<dbReference type="FunFam" id="3.30.40.10:FF:000185">
    <property type="entry name" value="RING finger protein nhl-1"/>
    <property type="match status" value="1"/>
</dbReference>
<dbReference type="InterPro" id="IPR047153">
    <property type="entry name" value="TRIM45/56/19-like"/>
</dbReference>
<keyword evidence="1" id="KW-0479">Metal-binding</keyword>
<feature type="compositionally biased region" description="Low complexity" evidence="5">
    <location>
        <begin position="345"/>
        <end position="361"/>
    </location>
</feature>
<evidence type="ECO:0000256" key="2">
    <source>
        <dbReference type="ARBA" id="ARBA00022771"/>
    </source>
</evidence>
<keyword evidence="8" id="KW-1185">Reference proteome</keyword>
<dbReference type="PANTHER" id="PTHR25462">
    <property type="entry name" value="BONUS, ISOFORM C-RELATED"/>
    <property type="match status" value="1"/>
</dbReference>
<feature type="region of interest" description="Disordered" evidence="5">
    <location>
        <begin position="340"/>
        <end position="431"/>
    </location>
</feature>
<dbReference type="EMBL" id="MUJZ01060434">
    <property type="protein sequence ID" value="OTF71553.1"/>
    <property type="molecule type" value="Genomic_DNA"/>
</dbReference>
<sequence length="525" mass="60043">MSGAWSQLEQLLTCAICLDRFRNPKLLPCQHTFCGEPCMEGLVDYARRQIKCPECRAEHRIPYNGVQSFPNNVTLTRFLDLHRSITGEEPEPLPSQMDRCNVCGEKSYCNLCAHCSKKVCDECHTAHLDILRREINRINSQIRRGMEKLSEHVEQANKGNDKLLTITSQIRDEITESVRRLIKDLKDRETKLLEELDEFTINETKNSGKLKEDFEIELATITSNSELADEHITETYEWTDNELMEFKDIFTKTLDFLRNLDTDSMDYARKIKYIQKVDLDNVRRNVADFGEIRIIQSSLSSSSNFLSPLSPADSMSNLAIPQSSLMKSQSDHRLAQFASTTALPSSVTSSRSQRSDQLQRSYLDISGGSNKYGGSDSERERCSSPPGRRIDGSVRFGSVHERSSTTRNNNDFGYTRGWQRPGDSDYEPSNSANFRSRFMRERIRERTAGAVNDDHSIDDHDTDLLSSHRVRFQEESSPTTPAKPKLFDSDEMVNMRTPLSGLIKLMDSPLLMERLHQNEIKAKQK</sequence>
<evidence type="ECO:0000259" key="6">
    <source>
        <dbReference type="PROSITE" id="PS50089"/>
    </source>
</evidence>
<protein>
    <recommendedName>
        <fullName evidence="6">RING-type domain-containing protein</fullName>
    </recommendedName>
</protein>
<dbReference type="InterPro" id="IPR013083">
    <property type="entry name" value="Znf_RING/FYVE/PHD"/>
</dbReference>
<dbReference type="InterPro" id="IPR018957">
    <property type="entry name" value="Znf_C3HC4_RING-type"/>
</dbReference>
<evidence type="ECO:0000256" key="1">
    <source>
        <dbReference type="ARBA" id="ARBA00022723"/>
    </source>
</evidence>
<dbReference type="GO" id="GO:0008270">
    <property type="term" value="F:zinc ion binding"/>
    <property type="evidence" value="ECO:0007669"/>
    <property type="project" value="UniProtKB-KW"/>
</dbReference>
<dbReference type="Gene3D" id="3.30.40.10">
    <property type="entry name" value="Zinc/RING finger domain, C3HC4 (zinc finger)"/>
    <property type="match status" value="1"/>
</dbReference>
<evidence type="ECO:0000313" key="7">
    <source>
        <dbReference type="EMBL" id="OTF71553.1"/>
    </source>
</evidence>
<evidence type="ECO:0000256" key="4">
    <source>
        <dbReference type="PROSITE-ProRule" id="PRU00175"/>
    </source>
</evidence>
<dbReference type="PROSITE" id="PS50089">
    <property type="entry name" value="ZF_RING_2"/>
    <property type="match status" value="1"/>
</dbReference>